<evidence type="ECO:0000313" key="2">
    <source>
        <dbReference type="EMBL" id="KEZ46523.1"/>
    </source>
</evidence>
<dbReference type="GeneID" id="27718462"/>
<dbReference type="RefSeq" id="XP_016646322.1">
    <property type="nucleotide sequence ID" value="XM_016783122.1"/>
</dbReference>
<comment type="caution">
    <text evidence="2">The sequence shown here is derived from an EMBL/GenBank/DDBJ whole genome shotgun (WGS) entry which is preliminary data.</text>
</comment>
<dbReference type="PANTHER" id="PTHR17630">
    <property type="entry name" value="DIENELACTONE HYDROLASE"/>
    <property type="match status" value="1"/>
</dbReference>
<dbReference type="InterPro" id="IPR002925">
    <property type="entry name" value="Dienelactn_hydro"/>
</dbReference>
<keyword evidence="3" id="KW-1185">Reference proteome</keyword>
<dbReference type="GO" id="GO:0016787">
    <property type="term" value="F:hydrolase activity"/>
    <property type="evidence" value="ECO:0007669"/>
    <property type="project" value="InterPro"/>
</dbReference>
<dbReference type="Pfam" id="PF01738">
    <property type="entry name" value="DLH"/>
    <property type="match status" value="1"/>
</dbReference>
<name>A0A084GGR1_PSEDA</name>
<dbReference type="InterPro" id="IPR029058">
    <property type="entry name" value="AB_hydrolase_fold"/>
</dbReference>
<feature type="domain" description="Dienelactone hydrolase" evidence="1">
    <location>
        <begin position="169"/>
        <end position="295"/>
    </location>
</feature>
<gene>
    <name evidence="2" type="ORF">SAPIO_CDS0310</name>
</gene>
<organism evidence="2 3">
    <name type="scientific">Pseudallescheria apiosperma</name>
    <name type="common">Scedosporium apiospermum</name>
    <dbReference type="NCBI Taxonomy" id="563466"/>
    <lineage>
        <taxon>Eukaryota</taxon>
        <taxon>Fungi</taxon>
        <taxon>Dikarya</taxon>
        <taxon>Ascomycota</taxon>
        <taxon>Pezizomycotina</taxon>
        <taxon>Sordariomycetes</taxon>
        <taxon>Hypocreomycetidae</taxon>
        <taxon>Microascales</taxon>
        <taxon>Microascaceae</taxon>
        <taxon>Scedosporium</taxon>
    </lineage>
</organism>
<dbReference type="EMBL" id="JOWA01000022">
    <property type="protein sequence ID" value="KEZ46523.1"/>
    <property type="molecule type" value="Genomic_DNA"/>
</dbReference>
<dbReference type="PANTHER" id="PTHR17630:SF105">
    <property type="entry name" value="DIENELACTONE HYDROLASE FAMILY PROTEIN (AFU_ORTHOLOGUE AFUA_4G08790)"/>
    <property type="match status" value="1"/>
</dbReference>
<dbReference type="SUPFAM" id="SSF53474">
    <property type="entry name" value="alpha/beta-Hydrolases"/>
    <property type="match status" value="1"/>
</dbReference>
<dbReference type="HOGENOM" id="CLU_054590_2_3_1"/>
<evidence type="ECO:0000259" key="1">
    <source>
        <dbReference type="Pfam" id="PF01738"/>
    </source>
</evidence>
<reference evidence="2 3" key="1">
    <citation type="journal article" date="2014" name="Genome Announc.">
        <title>Draft genome sequence of the pathogenic fungus Scedosporium apiospermum.</title>
        <authorList>
            <person name="Vandeputte P."/>
            <person name="Ghamrawi S."/>
            <person name="Rechenmann M."/>
            <person name="Iltis A."/>
            <person name="Giraud S."/>
            <person name="Fleury M."/>
            <person name="Thornton C."/>
            <person name="Delhaes L."/>
            <person name="Meyer W."/>
            <person name="Papon N."/>
            <person name="Bouchara J.P."/>
        </authorList>
    </citation>
    <scope>NUCLEOTIDE SEQUENCE [LARGE SCALE GENOMIC DNA]</scope>
    <source>
        <strain evidence="2 3">IHEM 14462</strain>
    </source>
</reference>
<dbReference type="AlphaFoldDB" id="A0A084GGR1"/>
<evidence type="ECO:0000313" key="3">
    <source>
        <dbReference type="Proteomes" id="UP000028545"/>
    </source>
</evidence>
<dbReference type="OMA" id="PEFMNGH"/>
<dbReference type="KEGG" id="sapo:SAPIO_CDS0310"/>
<accession>A0A084GGR1</accession>
<proteinExistence type="predicted"/>
<dbReference type="VEuPathDB" id="FungiDB:SAPIO_CDS0310"/>
<dbReference type="OrthoDB" id="17560at2759"/>
<dbReference type="Proteomes" id="UP000028545">
    <property type="component" value="Unassembled WGS sequence"/>
</dbReference>
<sequence length="300" mass="33246">MSCPDCFSGHVHEGQPRGKTIKLHNLDAYVTEPTNNGPVRGIIVIVPDAFGWEFVNNRILADHYADKGNYKVTQRHYGYSTPCIISSTEVSSQSRKEQASGPAAPYATGLGRFFHEELTDKKKMTNQSVHVFWALYGFIPFIARNRIGRSFPVVENFFSELRKAEGANLPVGAAGFCWGGKHTFLLARKAGDQALIDAGFVGHPSFVDFPGDIEKLKLPLSIAVGDKDNQIPPKMAAEIKAMFEKESERGAREIRVYDNCGHGFCVRADATLKDSEPVQQAAEAEDQCIEWFNKHLAPRS</sequence>
<dbReference type="Gene3D" id="3.40.50.1820">
    <property type="entry name" value="alpha/beta hydrolase"/>
    <property type="match status" value="1"/>
</dbReference>
<protein>
    <recommendedName>
        <fullName evidence="1">Dienelactone hydrolase domain-containing protein</fullName>
    </recommendedName>
</protein>